<sequence>MKRVLLFIAISSLFLSSNAQKKQISMTTELNKLANISDLPAYLDETRVTQTSSYDTTGNNDDGFSGKYSFVRKNPDGSLVIFEAKGNGVINRIWTPTPNNDTLDFYFEGSVKPNYSICFSDLFTGKVYPFIAPLTGNELGGYFSYVPIPFKNGCKITSRGKKMEFYQIQQRTYPANYQVKSFSGNLDSREISALNAVSENWNKVASFKGKSIHTENLLRNGDSITIADLNKGGRITGIRLHHADSFRGLNKSMQIRITWDDEDHPAVFMPVADFFGYAFGKESMQSLLLGSADNTNYCYFPMPFGSKAKIELLYLQKVGMRTDPVKISADVYFSEKQYEPLKEGKFYAFWNPEKKTTPGQPHLFLAGKGKGHYVGTILQAQGLTPGMTLFFEGDDVTTVDGKLTIHGTGSEDYFNGGWYALLDRWDRKMSLPLHGSLDYSLPYARTGGYRLFISDKMPFSKEIRHTIEHGPENNNKPGDYTSIAFYYASKSINEGQQKLPDYNLNKIYVPDTLMVYPQLMQYTISGGIKIEGSVFHCTNGGEVKIDLSDLPKGNYKLYADMEKSPDGAEIQIWQRQKLMSKAISFYAEKRESAPNSFLSNLVLDDFKNAITIHIKRDVAKSIVNIHRLILIKNHP</sequence>
<protein>
    <submittedName>
        <fullName evidence="2">DUF2961 domain-containing protein</fullName>
    </submittedName>
</protein>
<proteinExistence type="predicted"/>
<dbReference type="AlphaFoldDB" id="A0A4U1CM81"/>
<keyword evidence="3" id="KW-1185">Reference proteome</keyword>
<evidence type="ECO:0000313" key="2">
    <source>
        <dbReference type="EMBL" id="TKC08967.1"/>
    </source>
</evidence>
<dbReference type="InterPro" id="IPR021345">
    <property type="entry name" value="DUF2961"/>
</dbReference>
<dbReference type="Proteomes" id="UP000307244">
    <property type="component" value="Unassembled WGS sequence"/>
</dbReference>
<dbReference type="Gene3D" id="2.60.120.1390">
    <property type="match status" value="3"/>
</dbReference>
<keyword evidence="1" id="KW-0732">Signal</keyword>
<dbReference type="Pfam" id="PF11175">
    <property type="entry name" value="DUF2961"/>
    <property type="match status" value="1"/>
</dbReference>
<dbReference type="EMBL" id="SWBQ01000001">
    <property type="protein sequence ID" value="TKC08967.1"/>
    <property type="molecule type" value="Genomic_DNA"/>
</dbReference>
<evidence type="ECO:0000313" key="3">
    <source>
        <dbReference type="Proteomes" id="UP000307244"/>
    </source>
</evidence>
<reference evidence="2 3" key="1">
    <citation type="submission" date="2019-04" db="EMBL/GenBank/DDBJ databases">
        <title>Pedobacter sp. RP-3-15 sp. nov., isolated from Arctic soil.</title>
        <authorList>
            <person name="Dahal R.H."/>
            <person name="Kim D.-U."/>
        </authorList>
    </citation>
    <scope>NUCLEOTIDE SEQUENCE [LARGE SCALE GENOMIC DNA]</scope>
    <source>
        <strain evidence="2 3">RP-3-15</strain>
    </source>
</reference>
<name>A0A4U1CM81_9SPHI</name>
<organism evidence="2 3">
    <name type="scientific">Pedobacter frigoris</name>
    <dbReference type="NCBI Taxonomy" id="2571272"/>
    <lineage>
        <taxon>Bacteria</taxon>
        <taxon>Pseudomonadati</taxon>
        <taxon>Bacteroidota</taxon>
        <taxon>Sphingobacteriia</taxon>
        <taxon>Sphingobacteriales</taxon>
        <taxon>Sphingobacteriaceae</taxon>
        <taxon>Pedobacter</taxon>
    </lineage>
</organism>
<dbReference type="OrthoDB" id="2518538at2"/>
<gene>
    <name evidence="2" type="ORF">FA047_02405</name>
</gene>
<accession>A0A4U1CM81</accession>
<comment type="caution">
    <text evidence="2">The sequence shown here is derived from an EMBL/GenBank/DDBJ whole genome shotgun (WGS) entry which is preliminary data.</text>
</comment>
<feature type="chain" id="PRO_5020230706" evidence="1">
    <location>
        <begin position="22"/>
        <end position="635"/>
    </location>
</feature>
<feature type="signal peptide" evidence="1">
    <location>
        <begin position="1"/>
        <end position="21"/>
    </location>
</feature>
<evidence type="ECO:0000256" key="1">
    <source>
        <dbReference type="SAM" id="SignalP"/>
    </source>
</evidence>